<protein>
    <recommendedName>
        <fullName evidence="3">F-box domain-containing protein</fullName>
    </recommendedName>
</protein>
<sequence length="223" mass="25558">MASLLSLPPEIQTHIISLLNRPSEPSIKSIKSIEPLFSILPVLKTRKQLYDVAIPLSVRTYYCPLLSPSEAEESHSRSRILQFLRYVTIIKLKPANCIRAIVLEPVIEFSHGSEAPGPDLARQERDLYRNFIESVVTSVHHHERARERWLADLDAGLDDAERALLLVACPNVEVFSFTHPGTYGTDHLLLLLNIARRARRRHGGRQHQHWPSIRTWSIRTITW</sequence>
<dbReference type="EMBL" id="JPKY01000010">
    <property type="protein sequence ID" value="KFH47313.1"/>
    <property type="molecule type" value="Genomic_DNA"/>
</dbReference>
<name>A0A086TD81_HAPC1</name>
<evidence type="ECO:0008006" key="3">
    <source>
        <dbReference type="Google" id="ProtNLM"/>
    </source>
</evidence>
<dbReference type="Proteomes" id="UP000029964">
    <property type="component" value="Unassembled WGS sequence"/>
</dbReference>
<evidence type="ECO:0000313" key="2">
    <source>
        <dbReference type="Proteomes" id="UP000029964"/>
    </source>
</evidence>
<dbReference type="OrthoDB" id="2520703at2759"/>
<organism evidence="1 2">
    <name type="scientific">Hapsidospora chrysogenum (strain ATCC 11550 / CBS 779.69 / DSM 880 / IAM 14645 / JCM 23072 / IMI 49137)</name>
    <name type="common">Acremonium chrysogenum</name>
    <dbReference type="NCBI Taxonomy" id="857340"/>
    <lineage>
        <taxon>Eukaryota</taxon>
        <taxon>Fungi</taxon>
        <taxon>Dikarya</taxon>
        <taxon>Ascomycota</taxon>
        <taxon>Pezizomycotina</taxon>
        <taxon>Sordariomycetes</taxon>
        <taxon>Hypocreomycetidae</taxon>
        <taxon>Hypocreales</taxon>
        <taxon>Bionectriaceae</taxon>
        <taxon>Hapsidospora</taxon>
    </lineage>
</organism>
<keyword evidence="2" id="KW-1185">Reference proteome</keyword>
<gene>
    <name evidence="1" type="ORF">ACRE_017420</name>
</gene>
<accession>A0A086TD81</accession>
<reference evidence="2" key="1">
    <citation type="journal article" date="2014" name="Genome Announc.">
        <title>Genome sequence and annotation of Acremonium chrysogenum, producer of the beta-lactam antibiotic cephalosporin C.</title>
        <authorList>
            <person name="Terfehr D."/>
            <person name="Dahlmann T.A."/>
            <person name="Specht T."/>
            <person name="Zadra I."/>
            <person name="Kuernsteiner H."/>
            <person name="Kueck U."/>
        </authorList>
    </citation>
    <scope>NUCLEOTIDE SEQUENCE [LARGE SCALE GENOMIC DNA]</scope>
    <source>
        <strain evidence="2">ATCC 11550 / CBS 779.69 / DSM 880 / IAM 14645 / JCM 23072 / IMI 49137</strain>
    </source>
</reference>
<dbReference type="AlphaFoldDB" id="A0A086TD81"/>
<proteinExistence type="predicted"/>
<dbReference type="HOGENOM" id="CLU_1239811_0_0_1"/>
<evidence type="ECO:0000313" key="1">
    <source>
        <dbReference type="EMBL" id="KFH47313.1"/>
    </source>
</evidence>
<comment type="caution">
    <text evidence="1">The sequence shown here is derived from an EMBL/GenBank/DDBJ whole genome shotgun (WGS) entry which is preliminary data.</text>
</comment>